<dbReference type="SMART" id="SM00530">
    <property type="entry name" value="HTH_XRE"/>
    <property type="match status" value="1"/>
</dbReference>
<comment type="caution">
    <text evidence="3">The sequence shown here is derived from an EMBL/GenBank/DDBJ whole genome shotgun (WGS) entry which is preliminary data.</text>
</comment>
<dbReference type="InterPro" id="IPR001387">
    <property type="entry name" value="Cro/C1-type_HTH"/>
</dbReference>
<reference evidence="3" key="1">
    <citation type="journal article" date="2020" name="Science">
        <title>Unexpected conservation and global transmission of agrobacterial virulence plasmids.</title>
        <authorList>
            <person name="Weisberg A.J."/>
            <person name="Davis E.W. 2nd"/>
            <person name="Tabima J."/>
            <person name="Belcher M.S."/>
            <person name="Miller M."/>
            <person name="Kuo C.H."/>
            <person name="Loper J.E."/>
            <person name="Grunwald N.J."/>
            <person name="Putnam M.L."/>
            <person name="Chang J.H."/>
        </authorList>
    </citation>
    <scope>NUCLEOTIDE SEQUENCE</scope>
    <source>
        <strain evidence="3">17-1853-1a</strain>
    </source>
</reference>
<dbReference type="AlphaFoldDB" id="A0AA44JAC8"/>
<dbReference type="CDD" id="cd00093">
    <property type="entry name" value="HTH_XRE"/>
    <property type="match status" value="1"/>
</dbReference>
<evidence type="ECO:0000313" key="4">
    <source>
        <dbReference type="Proteomes" id="UP000702952"/>
    </source>
</evidence>
<dbReference type="SUPFAM" id="SSF47413">
    <property type="entry name" value="lambda repressor-like DNA-binding domains"/>
    <property type="match status" value="1"/>
</dbReference>
<organism evidence="3 4">
    <name type="scientific">Agrobacterium tumefaciens</name>
    <dbReference type="NCBI Taxonomy" id="358"/>
    <lineage>
        <taxon>Bacteria</taxon>
        <taxon>Pseudomonadati</taxon>
        <taxon>Pseudomonadota</taxon>
        <taxon>Alphaproteobacteria</taxon>
        <taxon>Hyphomicrobiales</taxon>
        <taxon>Rhizobiaceae</taxon>
        <taxon>Rhizobium/Agrobacterium group</taxon>
        <taxon>Agrobacterium</taxon>
        <taxon>Agrobacterium tumefaciens complex</taxon>
    </lineage>
</organism>
<name>A0AA44JAC8_AGRTU</name>
<proteinExistence type="predicted"/>
<dbReference type="Pfam" id="PF01381">
    <property type="entry name" value="HTH_3"/>
    <property type="match status" value="1"/>
</dbReference>
<dbReference type="PANTHER" id="PTHR46558:SF4">
    <property type="entry name" value="DNA-BIDING PHAGE PROTEIN"/>
    <property type="match status" value="1"/>
</dbReference>
<dbReference type="EMBL" id="JAAMAY010000027">
    <property type="protein sequence ID" value="NTC29803.1"/>
    <property type="molecule type" value="Genomic_DNA"/>
</dbReference>
<evidence type="ECO:0000259" key="2">
    <source>
        <dbReference type="PROSITE" id="PS50943"/>
    </source>
</evidence>
<dbReference type="InterPro" id="IPR010982">
    <property type="entry name" value="Lambda_DNA-bd_dom_sf"/>
</dbReference>
<dbReference type="GO" id="GO:0003677">
    <property type="term" value="F:DNA binding"/>
    <property type="evidence" value="ECO:0007669"/>
    <property type="project" value="UniProtKB-KW"/>
</dbReference>
<gene>
    <name evidence="3" type="ORF">G6M46_16855</name>
</gene>
<evidence type="ECO:0000313" key="3">
    <source>
        <dbReference type="EMBL" id="NTC29803.1"/>
    </source>
</evidence>
<sequence>MLNKATVPHAIDVEVGSRIRVRRKILGMSQTQLAESLGVTFQQVQKYEKGSNRIGASRLQNMAEILSVPISYFFGESALSSIGFNVKTELSEGSDLTAFVETPEATELNLAFSKIKSPIVRKRIVVLLKSIADALKPQ</sequence>
<dbReference type="PROSITE" id="PS50943">
    <property type="entry name" value="HTH_CROC1"/>
    <property type="match status" value="1"/>
</dbReference>
<accession>A0AA44JAC8</accession>
<feature type="domain" description="HTH cro/C1-type" evidence="2">
    <location>
        <begin position="19"/>
        <end position="73"/>
    </location>
</feature>
<keyword evidence="1" id="KW-0238">DNA-binding</keyword>
<dbReference type="Gene3D" id="1.10.260.40">
    <property type="entry name" value="lambda repressor-like DNA-binding domains"/>
    <property type="match status" value="1"/>
</dbReference>
<evidence type="ECO:0000256" key="1">
    <source>
        <dbReference type="ARBA" id="ARBA00023125"/>
    </source>
</evidence>
<dbReference type="PANTHER" id="PTHR46558">
    <property type="entry name" value="TRACRIPTIONAL REGULATORY PROTEIN-RELATED-RELATED"/>
    <property type="match status" value="1"/>
</dbReference>
<dbReference type="Proteomes" id="UP000702952">
    <property type="component" value="Unassembled WGS sequence"/>
</dbReference>
<dbReference type="RefSeq" id="WP_174019058.1">
    <property type="nucleotide sequence ID" value="NZ_JAAMAW010000021.1"/>
</dbReference>
<protein>
    <submittedName>
        <fullName evidence="3">Helix-turn-helix transcriptional regulator</fullName>
    </submittedName>
</protein>